<dbReference type="AlphaFoldDB" id="A0A182D3I5"/>
<dbReference type="EMBL" id="AP014854">
    <property type="protein sequence ID" value="BAR99743.1"/>
    <property type="molecule type" value="Genomic_DNA"/>
</dbReference>
<evidence type="ECO:0000313" key="1">
    <source>
        <dbReference type="EMBL" id="BAR99743.1"/>
    </source>
</evidence>
<gene>
    <name evidence="1" type="ORF">BV133_2150</name>
</gene>
<accession>A0A182D3I5</accession>
<sequence>MSRLEKSFLSPPDKTLEERLISLEEEFADFKLMVEATYRRM</sequence>
<organism evidence="1">
    <name type="scientific">Blastochloris viridis</name>
    <name type="common">Rhodopseudomonas viridis</name>
    <dbReference type="NCBI Taxonomy" id="1079"/>
    <lineage>
        <taxon>Bacteria</taxon>
        <taxon>Pseudomonadati</taxon>
        <taxon>Pseudomonadota</taxon>
        <taxon>Alphaproteobacteria</taxon>
        <taxon>Hyphomicrobiales</taxon>
        <taxon>Blastochloridaceae</taxon>
        <taxon>Blastochloris</taxon>
    </lineage>
</organism>
<name>A0A182D3I5_BLAVI</name>
<proteinExistence type="predicted"/>
<protein>
    <submittedName>
        <fullName evidence="1">Uncharacterized protein</fullName>
    </submittedName>
</protein>
<reference evidence="1" key="1">
    <citation type="journal article" date="2015" name="Genome Announc.">
        <title>Complete Genome Sequence of the Bacteriochlorophyll b-Producing Photosynthetic Bacterium Blastochloris viridis.</title>
        <authorList>
            <person name="Tsukatani Y."/>
            <person name="Hirose Y."/>
            <person name="Harada J."/>
            <person name="Misawa N."/>
            <person name="Mori K."/>
            <person name="Inoue K."/>
            <person name="Tamiaki H."/>
        </authorList>
    </citation>
    <scope>NUCLEOTIDE SEQUENCE [LARGE SCALE GENOMIC DNA]</scope>
    <source>
        <strain evidence="1">DSM 133</strain>
    </source>
</reference>